<evidence type="ECO:0000313" key="5">
    <source>
        <dbReference type="EMBL" id="AAM83844.1"/>
    </source>
</evidence>
<evidence type="ECO:0000313" key="6">
    <source>
        <dbReference type="EMBL" id="AAS64072.1"/>
    </source>
</evidence>
<dbReference type="InterPro" id="IPR018060">
    <property type="entry name" value="HTH_AraC"/>
</dbReference>
<keyword evidence="2" id="KW-0238">DNA-binding</keyword>
<dbReference type="Proteomes" id="UP000001019">
    <property type="component" value="Chromosome"/>
</dbReference>
<reference evidence="6" key="4">
    <citation type="submission" date="2016-05" db="EMBL/GenBank/DDBJ databases">
        <title>Reannotation of Yersinia pestis strain 91001 based on omics data.</title>
        <authorList>
            <person name="Yiqing M."/>
        </authorList>
    </citation>
    <scope>NUCLEOTIDE SEQUENCE</scope>
    <source>
        <strain evidence="6">91001</strain>
    </source>
</reference>
<dbReference type="GO" id="GO:0043565">
    <property type="term" value="F:sequence-specific DNA binding"/>
    <property type="evidence" value="ECO:0007669"/>
    <property type="project" value="InterPro"/>
</dbReference>
<dbReference type="Gene3D" id="1.10.10.60">
    <property type="entry name" value="Homeodomain-like"/>
    <property type="match status" value="1"/>
</dbReference>
<evidence type="ECO:0000256" key="1">
    <source>
        <dbReference type="ARBA" id="ARBA00023015"/>
    </source>
</evidence>
<dbReference type="AlphaFoldDB" id="A0A3G5L8B4"/>
<dbReference type="InterPro" id="IPR037923">
    <property type="entry name" value="HTH-like"/>
</dbReference>
<organism evidence="5 8">
    <name type="scientific">Yersinia pestis</name>
    <dbReference type="NCBI Taxonomy" id="632"/>
    <lineage>
        <taxon>Bacteria</taxon>
        <taxon>Pseudomonadati</taxon>
        <taxon>Pseudomonadota</taxon>
        <taxon>Gammaproteobacteria</taxon>
        <taxon>Enterobacterales</taxon>
        <taxon>Yersiniaceae</taxon>
        <taxon>Yersinia</taxon>
    </lineage>
</organism>
<name>A0A3G5L8B4_YERPE</name>
<dbReference type="InterPro" id="IPR003313">
    <property type="entry name" value="AraC-bd"/>
</dbReference>
<proteinExistence type="predicted"/>
<dbReference type="InterPro" id="IPR009057">
    <property type="entry name" value="Homeodomain-like_sf"/>
</dbReference>
<reference evidence="6" key="2">
    <citation type="submission" date="2003-04" db="EMBL/GenBank/DDBJ databases">
        <authorList>
            <person name="Song Y."/>
            <person name="Tong Z."/>
            <person name="Wang L."/>
            <person name="Han Y."/>
            <person name="Zhang J."/>
            <person name="Pei D."/>
            <person name="Wang J."/>
            <person name="Zhou D."/>
            <person name="Han Y."/>
            <person name="Pang X."/>
            <person name="Zhai J."/>
            <person name="Chen F."/>
            <person name="Qin H."/>
            <person name="Wang J."/>
            <person name="Li S."/>
            <person name="Guo Z."/>
            <person name="Ye C."/>
            <person name="Du Z."/>
            <person name="Lin W."/>
            <person name="Wang J."/>
            <person name="Yu J."/>
            <person name="Yang H."/>
            <person name="Wang J."/>
            <person name="Huang P."/>
            <person name="Yang R."/>
        </authorList>
    </citation>
    <scope>NUCLEOTIDE SEQUENCE</scope>
    <source>
        <strain evidence="6">91001</strain>
    </source>
</reference>
<accession>A0A3G5L8B4</accession>
<dbReference type="PROSITE" id="PS01124">
    <property type="entry name" value="HTH_ARAC_FAMILY_2"/>
    <property type="match status" value="1"/>
</dbReference>
<dbReference type="KEGG" id="ypm:YP_3928"/>
<dbReference type="EMBL" id="AE009952">
    <property type="protein sequence ID" value="AAM83844.1"/>
    <property type="molecule type" value="Genomic_DNA"/>
</dbReference>
<dbReference type="SUPFAM" id="SSF46689">
    <property type="entry name" value="Homeodomain-like"/>
    <property type="match status" value="2"/>
</dbReference>
<dbReference type="PIR" id="AD0440">
    <property type="entry name" value="AD0440"/>
</dbReference>
<dbReference type="InterPro" id="IPR014710">
    <property type="entry name" value="RmlC-like_jellyroll"/>
</dbReference>
<keyword evidence="3" id="KW-0804">Transcription</keyword>
<dbReference type="SUPFAM" id="SSF51215">
    <property type="entry name" value="Regulatory protein AraC"/>
    <property type="match status" value="1"/>
</dbReference>
<reference evidence="5 8" key="1">
    <citation type="journal article" date="2002" name="J. Bacteriol.">
        <title>Genome sequence of Yersinia pestis KIM.</title>
        <authorList>
            <person name="Deng W."/>
            <person name="Burland V."/>
            <person name="Plunkett G.III."/>
            <person name="Boutin A."/>
            <person name="Mayhew G.F."/>
            <person name="Liss P."/>
            <person name="Perna N.T."/>
            <person name="Rose D.J."/>
            <person name="Mau B."/>
            <person name="Zhou S."/>
            <person name="Schwartz D.C."/>
            <person name="Fetherston J.D."/>
            <person name="Lindler L.E."/>
            <person name="Brubaker R.R."/>
            <person name="Plana G.V."/>
            <person name="Straley S.C."/>
            <person name="McDonough K.A."/>
            <person name="Nilles M.L."/>
            <person name="Matson J.S."/>
            <person name="Blattner F.R."/>
            <person name="Perry R.D."/>
        </authorList>
    </citation>
    <scope>NUCLEOTIDE SEQUENCE [LARGE SCALE GENOMIC DNA]</scope>
    <source>
        <strain evidence="5">KIM</strain>
        <strain evidence="8">KIM10+ / Biovar Mediaevalis</strain>
    </source>
</reference>
<dbReference type="PANTHER" id="PTHR46796:SF7">
    <property type="entry name" value="ARAC FAMILY TRANSCRIPTIONAL REGULATOR"/>
    <property type="match status" value="1"/>
</dbReference>
<evidence type="ECO:0000256" key="2">
    <source>
        <dbReference type="ARBA" id="ARBA00023125"/>
    </source>
</evidence>
<dbReference type="Pfam" id="PF12833">
    <property type="entry name" value="HTH_18"/>
    <property type="match status" value="1"/>
</dbReference>
<dbReference type="OrthoDB" id="9814125at2"/>
<dbReference type="InterPro" id="IPR050204">
    <property type="entry name" value="AraC_XylS_family_regulators"/>
</dbReference>
<dbReference type="PANTHER" id="PTHR46796">
    <property type="entry name" value="HTH-TYPE TRANSCRIPTIONAL ACTIVATOR RHAS-RELATED"/>
    <property type="match status" value="1"/>
</dbReference>
<dbReference type="SMART" id="SM00342">
    <property type="entry name" value="HTH_ARAC"/>
    <property type="match status" value="1"/>
</dbReference>
<evidence type="ECO:0000313" key="7">
    <source>
        <dbReference type="Proteomes" id="UP000001019"/>
    </source>
</evidence>
<gene>
    <name evidence="6" type="primary">araC8</name>
    <name evidence="5" type="ordered locus">y0250</name>
    <name evidence="6" type="ordered locus">YP_3928</name>
</gene>
<evidence type="ECO:0000313" key="8">
    <source>
        <dbReference type="Proteomes" id="UP000002490"/>
    </source>
</evidence>
<evidence type="ECO:0000259" key="4">
    <source>
        <dbReference type="PROSITE" id="PS01124"/>
    </source>
</evidence>
<keyword evidence="1" id="KW-0805">Transcription regulation</keyword>
<dbReference type="Proteomes" id="UP000002490">
    <property type="component" value="Chromosome"/>
</dbReference>
<evidence type="ECO:0000256" key="3">
    <source>
        <dbReference type="ARBA" id="ARBA00023163"/>
    </source>
</evidence>
<dbReference type="Gene3D" id="2.60.120.10">
    <property type="entry name" value="Jelly Rolls"/>
    <property type="match status" value="1"/>
</dbReference>
<sequence length="313" mass="37060">MACHDEPGYSLNFCHQHRVGRMEKNMQRTQVVANWYRESDEFSTLVNYRILRAGHIRAADNFHVRRQSVAGHELIFCLNGSGFIRLENNLHEVKKGNLAWLPVRWPHEHFPNKQEPWEILWLRIDGAKLNNIMQILDVAQQPVFEFTSPETITDIYHRLFDLMQSHTLVADAHCDVLCSQLIYTLLENRSFDATKSPVISHRGLGRLIYQIHSHYNDDWDIDKFMQYCQVSKSQLFRLFQETFNQSPLRWLKNYRLSQARRLLVETEETISRIAGLVGYNDPLHFSRDFHRSVGLSPSDFRRQERQLDNDRHD</sequence>
<dbReference type="Pfam" id="PF02311">
    <property type="entry name" value="AraC_binding"/>
    <property type="match status" value="1"/>
</dbReference>
<feature type="domain" description="HTH araC/xylS-type" evidence="4">
    <location>
        <begin position="205"/>
        <end position="303"/>
    </location>
</feature>
<reference evidence="7" key="3">
    <citation type="journal article" date="2004" name="DNA Res.">
        <title>Complete genome sequence of Yersinia pestis strain 91001, an isolate avirulent to humans.</title>
        <authorList>
            <person name="Song Y."/>
            <person name="Tong Z."/>
            <person name="Wang J."/>
            <person name="Wang L."/>
            <person name="Guo Z."/>
            <person name="Han Y."/>
            <person name="Zhang J."/>
            <person name="Pei D."/>
            <person name="Zhou D."/>
            <person name="Qin H."/>
            <person name="Pang X."/>
            <person name="Han Y."/>
            <person name="Zhai J."/>
            <person name="Li M."/>
            <person name="Cui B."/>
            <person name="Qi Z."/>
            <person name="Jin L."/>
            <person name="Dai R."/>
            <person name="Chen F."/>
            <person name="Li S."/>
            <person name="Ye C."/>
            <person name="Du Z."/>
            <person name="Lin W."/>
            <person name="Wang J."/>
            <person name="Yu J."/>
            <person name="Yang H."/>
            <person name="Wang J."/>
            <person name="Huang P."/>
            <person name="Yang R."/>
        </authorList>
    </citation>
    <scope>NUCLEOTIDE SEQUENCE [LARGE SCALE GENOMIC DNA]</scope>
    <source>
        <strain evidence="7">91001 / Biovar Mediaevalis</strain>
    </source>
</reference>
<dbReference type="EMBL" id="AE017042">
    <property type="protein sequence ID" value="AAS64072.1"/>
    <property type="molecule type" value="Genomic_DNA"/>
</dbReference>
<protein>
    <submittedName>
        <fullName evidence="6">AraC-family transcriptional regulatory protein</fullName>
    </submittedName>
    <submittedName>
        <fullName evidence="5">AraC-like regulator</fullName>
    </submittedName>
</protein>
<dbReference type="GO" id="GO:0003700">
    <property type="term" value="F:DNA-binding transcription factor activity"/>
    <property type="evidence" value="ECO:0007669"/>
    <property type="project" value="InterPro"/>
</dbReference>
<dbReference type="KEGG" id="ypk:y0250"/>